<gene>
    <name evidence="6" type="ORF">SAMN05216481_10698</name>
</gene>
<proteinExistence type="predicted"/>
<keyword evidence="3 5" id="KW-1133">Transmembrane helix</keyword>
<accession>A0A1H9F6Q6</accession>
<dbReference type="EMBL" id="FOET01000006">
    <property type="protein sequence ID" value="SEQ33654.1"/>
    <property type="molecule type" value="Genomic_DNA"/>
</dbReference>
<dbReference type="AlphaFoldDB" id="A0A1H9F6Q6"/>
<evidence type="ECO:0000313" key="6">
    <source>
        <dbReference type="EMBL" id="SEQ33654.1"/>
    </source>
</evidence>
<evidence type="ECO:0000256" key="4">
    <source>
        <dbReference type="ARBA" id="ARBA00023136"/>
    </source>
</evidence>
<dbReference type="InterPro" id="IPR027359">
    <property type="entry name" value="Volt_channel_dom_sf"/>
</dbReference>
<dbReference type="GO" id="GO:0034220">
    <property type="term" value="P:monoatomic ion transmembrane transport"/>
    <property type="evidence" value="ECO:0007669"/>
    <property type="project" value="UniProtKB-KW"/>
</dbReference>
<evidence type="ECO:0000256" key="3">
    <source>
        <dbReference type="ARBA" id="ARBA00022989"/>
    </source>
</evidence>
<dbReference type="SUPFAM" id="SSF81324">
    <property type="entry name" value="Voltage-gated potassium channels"/>
    <property type="match status" value="1"/>
</dbReference>
<dbReference type="Gene3D" id="1.20.120.350">
    <property type="entry name" value="Voltage-gated potassium channels. Chain C"/>
    <property type="match status" value="1"/>
</dbReference>
<dbReference type="STRING" id="403935.SAMN05216481_10698"/>
<keyword evidence="2 5" id="KW-0812">Transmembrane</keyword>
<dbReference type="Proteomes" id="UP000199055">
    <property type="component" value="Unassembled WGS sequence"/>
</dbReference>
<comment type="subcellular location">
    <subcellularLocation>
        <location evidence="1">Membrane</location>
        <topology evidence="1">Multi-pass membrane protein</topology>
    </subcellularLocation>
</comment>
<evidence type="ECO:0000256" key="1">
    <source>
        <dbReference type="ARBA" id="ARBA00004141"/>
    </source>
</evidence>
<keyword evidence="6" id="KW-0407">Ion channel</keyword>
<organism evidence="6 7">
    <name type="scientific">Streptomyces radiopugnans</name>
    <dbReference type="NCBI Taxonomy" id="403935"/>
    <lineage>
        <taxon>Bacteria</taxon>
        <taxon>Bacillati</taxon>
        <taxon>Actinomycetota</taxon>
        <taxon>Actinomycetes</taxon>
        <taxon>Kitasatosporales</taxon>
        <taxon>Streptomycetaceae</taxon>
        <taxon>Streptomyces</taxon>
    </lineage>
</organism>
<sequence length="236" mass="25622">MPALPSRPSSRPRSERERLAQELLDRATPVMSALGVLFLLLVLGERLARPGSALSTVMAVAGWLLWAVFAAEFLARLLIAPDTRAFWRRNWWQLLFLVLPFLRVLRLAHSVRMLRTGRVLSSVVRSSRSARRVLGDRIGWLAAVSAITVLGSGELLYEFGSYRSLGEALHATALATVTGEPLDRPGTFPKVLEIVLAVYSVAVFATLAGSLGAYFLESRTTGGHPVRVGSGGGEDS</sequence>
<evidence type="ECO:0000256" key="5">
    <source>
        <dbReference type="SAM" id="Phobius"/>
    </source>
</evidence>
<evidence type="ECO:0000256" key="2">
    <source>
        <dbReference type="ARBA" id="ARBA00022692"/>
    </source>
</evidence>
<keyword evidence="7" id="KW-1185">Reference proteome</keyword>
<dbReference type="RefSeq" id="WP_218158295.1">
    <property type="nucleotide sequence ID" value="NZ_FOET01000006.1"/>
</dbReference>
<feature type="transmembrane region" description="Helical" evidence="5">
    <location>
        <begin position="138"/>
        <end position="157"/>
    </location>
</feature>
<name>A0A1H9F6Q6_9ACTN</name>
<feature type="transmembrane region" description="Helical" evidence="5">
    <location>
        <begin position="194"/>
        <end position="216"/>
    </location>
</feature>
<dbReference type="GO" id="GO:0016020">
    <property type="term" value="C:membrane"/>
    <property type="evidence" value="ECO:0007669"/>
    <property type="project" value="UniProtKB-SubCell"/>
</dbReference>
<protein>
    <submittedName>
        <fullName evidence="6">Voltage-gated potassium channel</fullName>
    </submittedName>
</protein>
<keyword evidence="6" id="KW-0813">Transport</keyword>
<keyword evidence="6" id="KW-0406">Ion transport</keyword>
<feature type="transmembrane region" description="Helical" evidence="5">
    <location>
        <begin position="27"/>
        <end position="44"/>
    </location>
</feature>
<feature type="transmembrane region" description="Helical" evidence="5">
    <location>
        <begin position="91"/>
        <end position="108"/>
    </location>
</feature>
<feature type="transmembrane region" description="Helical" evidence="5">
    <location>
        <begin position="56"/>
        <end position="79"/>
    </location>
</feature>
<evidence type="ECO:0000313" key="7">
    <source>
        <dbReference type="Proteomes" id="UP000199055"/>
    </source>
</evidence>
<keyword evidence="4 5" id="KW-0472">Membrane</keyword>
<reference evidence="6 7" key="1">
    <citation type="submission" date="2016-10" db="EMBL/GenBank/DDBJ databases">
        <authorList>
            <person name="de Groot N.N."/>
        </authorList>
    </citation>
    <scope>NUCLEOTIDE SEQUENCE [LARGE SCALE GENOMIC DNA]</scope>
    <source>
        <strain evidence="6 7">CGMCC 4.3519</strain>
    </source>
</reference>